<evidence type="ECO:0000313" key="10">
    <source>
        <dbReference type="Proteomes" id="UP000184603"/>
    </source>
</evidence>
<dbReference type="SUPFAM" id="SSF50022">
    <property type="entry name" value="ISP domain"/>
    <property type="match status" value="1"/>
</dbReference>
<dbReference type="PANTHER" id="PTHR10134">
    <property type="entry name" value="CYTOCHROME B-C1 COMPLEX SUBUNIT RIESKE, MITOCHONDRIAL"/>
    <property type="match status" value="1"/>
</dbReference>
<keyword evidence="2" id="KW-0479">Metal-binding</keyword>
<feature type="domain" description="Rieske" evidence="8">
    <location>
        <begin position="61"/>
        <end position="153"/>
    </location>
</feature>
<keyword evidence="7" id="KW-0812">Transmembrane</keyword>
<evidence type="ECO:0000256" key="6">
    <source>
        <dbReference type="ARBA" id="ARBA00034078"/>
    </source>
</evidence>
<keyword evidence="4" id="KW-0411">Iron-sulfur</keyword>
<evidence type="ECO:0000256" key="1">
    <source>
        <dbReference type="ARBA" id="ARBA00022714"/>
    </source>
</evidence>
<dbReference type="RefSeq" id="WP_073615332.1">
    <property type="nucleotide sequence ID" value="NZ_FRFE01000023.1"/>
</dbReference>
<feature type="transmembrane region" description="Helical" evidence="7">
    <location>
        <begin position="25"/>
        <end position="45"/>
    </location>
</feature>
<dbReference type="GO" id="GO:0046872">
    <property type="term" value="F:metal ion binding"/>
    <property type="evidence" value="ECO:0007669"/>
    <property type="project" value="UniProtKB-KW"/>
</dbReference>
<dbReference type="STRING" id="1121416.SAMN02745220_03900"/>
<dbReference type="Pfam" id="PF00355">
    <property type="entry name" value="Rieske"/>
    <property type="match status" value="1"/>
</dbReference>
<evidence type="ECO:0000256" key="7">
    <source>
        <dbReference type="SAM" id="Phobius"/>
    </source>
</evidence>
<keyword evidence="10" id="KW-1185">Reference proteome</keyword>
<dbReference type="AlphaFoldDB" id="A0A1M7YF17"/>
<dbReference type="PROSITE" id="PS51296">
    <property type="entry name" value="RIESKE"/>
    <property type="match status" value="1"/>
</dbReference>
<dbReference type="InterPro" id="IPR017941">
    <property type="entry name" value="Rieske_2Fe-2S"/>
</dbReference>
<evidence type="ECO:0000313" key="9">
    <source>
        <dbReference type="EMBL" id="SHO51203.1"/>
    </source>
</evidence>
<dbReference type="Proteomes" id="UP000184603">
    <property type="component" value="Unassembled WGS sequence"/>
</dbReference>
<evidence type="ECO:0000259" key="8">
    <source>
        <dbReference type="PROSITE" id="PS51296"/>
    </source>
</evidence>
<dbReference type="InterPro" id="IPR005805">
    <property type="entry name" value="Rieske_Fe-S_prot_C"/>
</dbReference>
<proteinExistence type="predicted"/>
<keyword evidence="7" id="KW-1133">Transmembrane helix</keyword>
<gene>
    <name evidence="9" type="ORF">SAMN02745220_03900</name>
</gene>
<keyword evidence="7" id="KW-0472">Membrane</keyword>
<comment type="cofactor">
    <cofactor evidence="6">
        <name>[2Fe-2S] cluster</name>
        <dbReference type="ChEBI" id="CHEBI:190135"/>
    </cofactor>
</comment>
<dbReference type="GO" id="GO:0016020">
    <property type="term" value="C:membrane"/>
    <property type="evidence" value="ECO:0007669"/>
    <property type="project" value="InterPro"/>
</dbReference>
<dbReference type="OrthoDB" id="9767869at2"/>
<evidence type="ECO:0000256" key="4">
    <source>
        <dbReference type="ARBA" id="ARBA00023014"/>
    </source>
</evidence>
<keyword evidence="1" id="KW-0001">2Fe-2S</keyword>
<evidence type="ECO:0000256" key="2">
    <source>
        <dbReference type="ARBA" id="ARBA00022723"/>
    </source>
</evidence>
<dbReference type="CDD" id="cd03467">
    <property type="entry name" value="Rieske"/>
    <property type="match status" value="1"/>
</dbReference>
<dbReference type="GO" id="GO:0051537">
    <property type="term" value="F:2 iron, 2 sulfur cluster binding"/>
    <property type="evidence" value="ECO:0007669"/>
    <property type="project" value="UniProtKB-KW"/>
</dbReference>
<dbReference type="EMBL" id="FRFE01000023">
    <property type="protein sequence ID" value="SHO51203.1"/>
    <property type="molecule type" value="Genomic_DNA"/>
</dbReference>
<dbReference type="InterPro" id="IPR036922">
    <property type="entry name" value="Rieske_2Fe-2S_sf"/>
</dbReference>
<organism evidence="9 10">
    <name type="scientific">Desulfopila aestuarii DSM 18488</name>
    <dbReference type="NCBI Taxonomy" id="1121416"/>
    <lineage>
        <taxon>Bacteria</taxon>
        <taxon>Pseudomonadati</taxon>
        <taxon>Thermodesulfobacteriota</taxon>
        <taxon>Desulfobulbia</taxon>
        <taxon>Desulfobulbales</taxon>
        <taxon>Desulfocapsaceae</taxon>
        <taxon>Desulfopila</taxon>
    </lineage>
</organism>
<sequence length="172" mass="18960">MDNTLQRPQVEHAPDTGRRRFFNKLWALLGSIAFLELSWLSISILRSGKNKHETGAQDAIIKAGNVEDFAINSVTANARGQFYLACLEDGSFLALSRTCTHLGCSVPWDEEAHKFICPCHGSSFSITGEVLTPPATRSLNSHPLRIENGTIYVNTGRLEKPLQDGKPRPVKA</sequence>
<keyword evidence="5" id="KW-1015">Disulfide bond</keyword>
<protein>
    <submittedName>
        <fullName evidence="9">Cytochrome b6-f complex iron-sulfur subunit</fullName>
    </submittedName>
</protein>
<dbReference type="InterPro" id="IPR014349">
    <property type="entry name" value="Rieske_Fe-S_prot"/>
</dbReference>
<dbReference type="Gene3D" id="2.102.10.10">
    <property type="entry name" value="Rieske [2Fe-2S] iron-sulphur domain"/>
    <property type="match status" value="1"/>
</dbReference>
<name>A0A1M7YF17_9BACT</name>
<evidence type="ECO:0000256" key="5">
    <source>
        <dbReference type="ARBA" id="ARBA00023157"/>
    </source>
</evidence>
<accession>A0A1M7YF17</accession>
<keyword evidence="3" id="KW-0408">Iron</keyword>
<dbReference type="PRINTS" id="PR00162">
    <property type="entry name" value="RIESKE"/>
</dbReference>
<reference evidence="9 10" key="1">
    <citation type="submission" date="2016-12" db="EMBL/GenBank/DDBJ databases">
        <authorList>
            <person name="Song W.-J."/>
            <person name="Kurnit D.M."/>
        </authorList>
    </citation>
    <scope>NUCLEOTIDE SEQUENCE [LARGE SCALE GENOMIC DNA]</scope>
    <source>
        <strain evidence="9 10">DSM 18488</strain>
    </source>
</reference>
<evidence type="ECO:0000256" key="3">
    <source>
        <dbReference type="ARBA" id="ARBA00023004"/>
    </source>
</evidence>